<dbReference type="PANTHER" id="PTHR47963:SF8">
    <property type="entry name" value="ATP-DEPENDENT RNA HELICASE DEAD"/>
    <property type="match status" value="1"/>
</dbReference>
<dbReference type="InterPro" id="IPR027417">
    <property type="entry name" value="P-loop_NTPase"/>
</dbReference>
<dbReference type="SUPFAM" id="SSF52540">
    <property type="entry name" value="P-loop containing nucleoside triphosphate hydrolases"/>
    <property type="match status" value="1"/>
</dbReference>
<evidence type="ECO:0000256" key="5">
    <source>
        <dbReference type="ARBA" id="ARBA00022806"/>
    </source>
</evidence>
<dbReference type="SMART" id="SM00490">
    <property type="entry name" value="HELICc"/>
    <property type="match status" value="1"/>
</dbReference>
<feature type="domain" description="Helicase ATP-binding" evidence="9">
    <location>
        <begin position="34"/>
        <end position="204"/>
    </location>
</feature>
<reference evidence="12 13" key="1">
    <citation type="submission" date="2009-06" db="EMBL/GenBank/DDBJ databases">
        <title>Complete sequence of Desulfovibrio salexigens DSM 2638.</title>
        <authorList>
            <consortium name="US DOE Joint Genome Institute"/>
            <person name="Lucas S."/>
            <person name="Copeland A."/>
            <person name="Lapidus A."/>
            <person name="Glavina del Rio T."/>
            <person name="Tice H."/>
            <person name="Bruce D."/>
            <person name="Goodwin L."/>
            <person name="Pitluck S."/>
            <person name="Munk A.C."/>
            <person name="Brettin T."/>
            <person name="Detter J.C."/>
            <person name="Han C."/>
            <person name="Tapia R."/>
            <person name="Larimer F."/>
            <person name="Land M."/>
            <person name="Hauser L."/>
            <person name="Kyrpides N."/>
            <person name="Anderson I."/>
            <person name="Wall J.D."/>
            <person name="Arkin A.P."/>
            <person name="Dehal P."/>
            <person name="Chivian D."/>
            <person name="Giles B."/>
            <person name="Hazen T.C."/>
        </authorList>
    </citation>
    <scope>NUCLEOTIDE SEQUENCE [LARGE SCALE GENOMIC DNA]</scope>
    <source>
        <strain evidence="13">ATCC 14822 / DSM 2638 / NCIMB 8403 / VKM B-1763</strain>
    </source>
</reference>
<dbReference type="KEGG" id="dsa:Desal_0821"/>
<dbReference type="CDD" id="cd12252">
    <property type="entry name" value="RRM_DbpA"/>
    <property type="match status" value="1"/>
</dbReference>
<dbReference type="InterPro" id="IPR005580">
    <property type="entry name" value="DbpA/CsdA_RNA-bd_dom"/>
</dbReference>
<dbReference type="InterPro" id="IPR001650">
    <property type="entry name" value="Helicase_C-like"/>
</dbReference>
<dbReference type="GO" id="GO:0003723">
    <property type="term" value="F:RNA binding"/>
    <property type="evidence" value="ECO:0007669"/>
    <property type="project" value="TreeGrafter"/>
</dbReference>
<evidence type="ECO:0000256" key="6">
    <source>
        <dbReference type="ARBA" id="ARBA00022840"/>
    </source>
</evidence>
<dbReference type="InterPro" id="IPR012677">
    <property type="entry name" value="Nucleotide-bd_a/b_plait_sf"/>
</dbReference>
<evidence type="ECO:0000256" key="2">
    <source>
        <dbReference type="ARBA" id="ARBA00022490"/>
    </source>
</evidence>
<keyword evidence="5 12" id="KW-0347">Helicase</keyword>
<protein>
    <recommendedName>
        <fullName evidence="1">RNA helicase</fullName>
        <ecNumber evidence="1">3.6.4.13</ecNumber>
    </recommendedName>
</protein>
<evidence type="ECO:0000256" key="1">
    <source>
        <dbReference type="ARBA" id="ARBA00012552"/>
    </source>
</evidence>
<dbReference type="OrthoDB" id="9805696at2"/>
<evidence type="ECO:0000313" key="12">
    <source>
        <dbReference type="EMBL" id="ACS78887.1"/>
    </source>
</evidence>
<evidence type="ECO:0000256" key="4">
    <source>
        <dbReference type="ARBA" id="ARBA00022801"/>
    </source>
</evidence>
<evidence type="ECO:0000259" key="10">
    <source>
        <dbReference type="PROSITE" id="PS51194"/>
    </source>
</evidence>
<evidence type="ECO:0000259" key="9">
    <source>
        <dbReference type="PROSITE" id="PS51192"/>
    </source>
</evidence>
<feature type="short sequence motif" description="Q motif" evidence="8">
    <location>
        <begin position="2"/>
        <end position="30"/>
    </location>
</feature>
<dbReference type="InterPro" id="IPR044742">
    <property type="entry name" value="DEAD/DEAH_RhlB"/>
</dbReference>
<feature type="domain" description="DEAD-box RNA helicase Q" evidence="11">
    <location>
        <begin position="2"/>
        <end position="30"/>
    </location>
</feature>
<keyword evidence="6" id="KW-0067">ATP-binding</keyword>
<dbReference type="InterPro" id="IPR014001">
    <property type="entry name" value="Helicase_ATP-bd"/>
</dbReference>
<dbReference type="GO" id="GO:0003724">
    <property type="term" value="F:RNA helicase activity"/>
    <property type="evidence" value="ECO:0007669"/>
    <property type="project" value="UniProtKB-EC"/>
</dbReference>
<keyword evidence="13" id="KW-1185">Reference proteome</keyword>
<dbReference type="Pfam" id="PF00271">
    <property type="entry name" value="Helicase_C"/>
    <property type="match status" value="1"/>
</dbReference>
<dbReference type="EC" id="3.6.4.13" evidence="1"/>
<feature type="domain" description="Helicase C-terminal" evidence="10">
    <location>
        <begin position="214"/>
        <end position="375"/>
    </location>
</feature>
<sequence length="521" mass="57944">MEKFRNLGLSDAIIEALEKKGFTAPTPIQEKTIPMLLSGEKDIVGQAQTGTGKTAAFGLPIIENVREGAGHVQAIVLTPTRELAMQVADEIISFRGSRKVFVATVYGGQPMLPQLKALKRGADIVVGTPGRVLDHIRRKTLDLSQINNFVLDEADEMCNMGFLEEVSEIMENAGEDRRTLLFSATMPREVMNIAKKFMGDYDVVSVKREKDEAPLTELIFHEVNERDRFEALCRVVDAQPEFYGLVFCRTRADADRVAGTLAERGYPAEPIHGDLSQARREDILMRFRKRRCKILVATDVAARGIDVPDLSHVVNFALPQDPQSFVHRVGRTGRAGKKGVAVTLITPREFGKLRYITKITKLRVDKKPLPTIDQVIDVKKSRMGAELSEIVEAGKHLSYLDLAHELLEGVDPIEAVAALLKHSQGGVLDKRSYRKIEECGGPAANRGRVRFTAHIGRAHGMTPRKLVDMICRRARINPVRIQHVKIQGRQSTFTVPAGDSDNVMRAVNRASKNERPLLKRG</sequence>
<dbReference type="InterPro" id="IPR050547">
    <property type="entry name" value="DEAD_box_RNA_helicases"/>
</dbReference>
<gene>
    <name evidence="12" type="ordered locus">Desal_0821</name>
</gene>
<evidence type="ECO:0000256" key="7">
    <source>
        <dbReference type="ARBA" id="ARBA00023016"/>
    </source>
</evidence>
<dbReference type="Gene3D" id="3.40.50.300">
    <property type="entry name" value="P-loop containing nucleotide triphosphate hydrolases"/>
    <property type="match status" value="2"/>
</dbReference>
<dbReference type="Proteomes" id="UP000002601">
    <property type="component" value="Chromosome"/>
</dbReference>
<dbReference type="InterPro" id="IPR057325">
    <property type="entry name" value="DeaD_dimer"/>
</dbReference>
<dbReference type="Gene3D" id="3.30.70.330">
    <property type="match status" value="1"/>
</dbReference>
<keyword evidence="3" id="KW-0547">Nucleotide-binding</keyword>
<accession>C6BZ63</accession>
<dbReference type="PROSITE" id="PS51194">
    <property type="entry name" value="HELICASE_CTER"/>
    <property type="match status" value="1"/>
</dbReference>
<dbReference type="Pfam" id="PF03880">
    <property type="entry name" value="DbpA"/>
    <property type="match status" value="1"/>
</dbReference>
<organism evidence="12 13">
    <name type="scientific">Maridesulfovibrio salexigens (strain ATCC 14822 / DSM 2638 / NCIMB 8403 / VKM B-1763)</name>
    <name type="common">Desulfovibrio salexigens</name>
    <dbReference type="NCBI Taxonomy" id="526222"/>
    <lineage>
        <taxon>Bacteria</taxon>
        <taxon>Pseudomonadati</taxon>
        <taxon>Thermodesulfobacteriota</taxon>
        <taxon>Desulfovibrionia</taxon>
        <taxon>Desulfovibrionales</taxon>
        <taxon>Desulfovibrionaceae</taxon>
        <taxon>Maridesulfovibrio</taxon>
    </lineage>
</organism>
<dbReference type="AlphaFoldDB" id="C6BZ63"/>
<keyword evidence="7" id="KW-0346">Stress response</keyword>
<evidence type="ECO:0000313" key="13">
    <source>
        <dbReference type="Proteomes" id="UP000002601"/>
    </source>
</evidence>
<dbReference type="Pfam" id="PF00270">
    <property type="entry name" value="DEAD"/>
    <property type="match status" value="1"/>
</dbReference>
<dbReference type="CDD" id="cd18787">
    <property type="entry name" value="SF2_C_DEAD"/>
    <property type="match status" value="1"/>
</dbReference>
<dbReference type="STRING" id="526222.Desal_0821"/>
<dbReference type="SMART" id="SM00487">
    <property type="entry name" value="DEXDc"/>
    <property type="match status" value="1"/>
</dbReference>
<evidence type="ECO:0000256" key="3">
    <source>
        <dbReference type="ARBA" id="ARBA00022741"/>
    </source>
</evidence>
<dbReference type="InterPro" id="IPR011545">
    <property type="entry name" value="DEAD/DEAH_box_helicase_dom"/>
</dbReference>
<dbReference type="eggNOG" id="COG0513">
    <property type="taxonomic scope" value="Bacteria"/>
</dbReference>
<dbReference type="CDD" id="cd00268">
    <property type="entry name" value="DEADc"/>
    <property type="match status" value="1"/>
</dbReference>
<dbReference type="GO" id="GO:0005524">
    <property type="term" value="F:ATP binding"/>
    <property type="evidence" value="ECO:0007669"/>
    <property type="project" value="UniProtKB-KW"/>
</dbReference>
<dbReference type="Pfam" id="PF25399">
    <property type="entry name" value="DeaD_dimer"/>
    <property type="match status" value="1"/>
</dbReference>
<dbReference type="PANTHER" id="PTHR47963">
    <property type="entry name" value="DEAD-BOX ATP-DEPENDENT RNA HELICASE 47, MITOCHONDRIAL"/>
    <property type="match status" value="1"/>
</dbReference>
<dbReference type="InterPro" id="IPR014014">
    <property type="entry name" value="RNA_helicase_DEAD_Q_motif"/>
</dbReference>
<dbReference type="PROSITE" id="PS51192">
    <property type="entry name" value="HELICASE_ATP_BIND_1"/>
    <property type="match status" value="1"/>
</dbReference>
<dbReference type="HOGENOM" id="CLU_003041_21_1_7"/>
<keyword evidence="2" id="KW-0963">Cytoplasm</keyword>
<dbReference type="PROSITE" id="PS51195">
    <property type="entry name" value="Q_MOTIF"/>
    <property type="match status" value="1"/>
</dbReference>
<keyword evidence="4" id="KW-0378">Hydrolase</keyword>
<proteinExistence type="predicted"/>
<name>C6BZ63_MARSD</name>
<dbReference type="RefSeq" id="WP_015850706.1">
    <property type="nucleotide sequence ID" value="NC_012881.1"/>
</dbReference>
<dbReference type="EMBL" id="CP001649">
    <property type="protein sequence ID" value="ACS78887.1"/>
    <property type="molecule type" value="Genomic_DNA"/>
</dbReference>
<evidence type="ECO:0000256" key="8">
    <source>
        <dbReference type="PROSITE-ProRule" id="PRU00552"/>
    </source>
</evidence>
<evidence type="ECO:0000259" key="11">
    <source>
        <dbReference type="PROSITE" id="PS51195"/>
    </source>
</evidence>
<dbReference type="GO" id="GO:0016787">
    <property type="term" value="F:hydrolase activity"/>
    <property type="evidence" value="ECO:0007669"/>
    <property type="project" value="UniProtKB-KW"/>
</dbReference>